<gene>
    <name evidence="2" type="ORF">IDJ76_11370</name>
</gene>
<keyword evidence="3" id="KW-1185">Reference proteome</keyword>
<dbReference type="InterPro" id="IPR011990">
    <property type="entry name" value="TPR-like_helical_dom_sf"/>
</dbReference>
<evidence type="ECO:0008006" key="4">
    <source>
        <dbReference type="Google" id="ProtNLM"/>
    </source>
</evidence>
<sequence length="206" mass="23722">MRYIILVLLCALNLTASAQWWRGDFKDHKRALPIAQVKPLKFKLSTSPAIFAKQKIAKVPLVRTAYNLDASERTVMKSAQHNMRFRQYDLASYDFSELAKIYVLENRLSEAKWYYLQSIQLSKQMNDNPHTITNLVNLGMIKADLGDLAQAQQDLAEARELAFSNSRMDDVRLIDAKVRFVKSNKIWLPKSELRYAEAIEALNKAQ</sequence>
<dbReference type="RefSeq" id="WP_191163435.1">
    <property type="nucleotide sequence ID" value="NZ_JACWMX010000004.1"/>
</dbReference>
<evidence type="ECO:0000313" key="3">
    <source>
        <dbReference type="Proteomes" id="UP000619078"/>
    </source>
</evidence>
<comment type="caution">
    <text evidence="2">The sequence shown here is derived from an EMBL/GenBank/DDBJ whole genome shotgun (WGS) entry which is preliminary data.</text>
</comment>
<feature type="chain" id="PRO_5037095272" description="MalT-like TPR region domain-containing protein" evidence="1">
    <location>
        <begin position="19"/>
        <end position="206"/>
    </location>
</feature>
<dbReference type="SUPFAM" id="SSF48452">
    <property type="entry name" value="TPR-like"/>
    <property type="match status" value="1"/>
</dbReference>
<organism evidence="2 3">
    <name type="scientific">Mucilaginibacter glaciei</name>
    <dbReference type="NCBI Taxonomy" id="2772109"/>
    <lineage>
        <taxon>Bacteria</taxon>
        <taxon>Pseudomonadati</taxon>
        <taxon>Bacteroidota</taxon>
        <taxon>Sphingobacteriia</taxon>
        <taxon>Sphingobacteriales</taxon>
        <taxon>Sphingobacteriaceae</taxon>
        <taxon>Mucilaginibacter</taxon>
    </lineage>
</organism>
<name>A0A926NM50_9SPHI</name>
<reference evidence="2" key="1">
    <citation type="submission" date="2020-09" db="EMBL/GenBank/DDBJ databases">
        <title>Novel species of Mucilaginibacter isolated from a glacier on the Tibetan Plateau.</title>
        <authorList>
            <person name="Liu Q."/>
            <person name="Xin Y.-H."/>
        </authorList>
    </citation>
    <scope>NUCLEOTIDE SEQUENCE</scope>
    <source>
        <strain evidence="2">ZB1P21</strain>
    </source>
</reference>
<proteinExistence type="predicted"/>
<evidence type="ECO:0000313" key="2">
    <source>
        <dbReference type="EMBL" id="MBD1393696.1"/>
    </source>
</evidence>
<feature type="signal peptide" evidence="1">
    <location>
        <begin position="1"/>
        <end position="18"/>
    </location>
</feature>
<evidence type="ECO:0000256" key="1">
    <source>
        <dbReference type="SAM" id="SignalP"/>
    </source>
</evidence>
<protein>
    <recommendedName>
        <fullName evidence="4">MalT-like TPR region domain-containing protein</fullName>
    </recommendedName>
</protein>
<dbReference type="AlphaFoldDB" id="A0A926NM50"/>
<keyword evidence="1" id="KW-0732">Signal</keyword>
<dbReference type="EMBL" id="JACWMX010000004">
    <property type="protein sequence ID" value="MBD1393696.1"/>
    <property type="molecule type" value="Genomic_DNA"/>
</dbReference>
<accession>A0A926NM50</accession>
<dbReference type="Proteomes" id="UP000619078">
    <property type="component" value="Unassembled WGS sequence"/>
</dbReference>
<dbReference type="Gene3D" id="1.25.40.10">
    <property type="entry name" value="Tetratricopeptide repeat domain"/>
    <property type="match status" value="1"/>
</dbReference>